<keyword evidence="3" id="KW-1185">Reference proteome</keyword>
<name>A0ABV7ZBQ1_9DEIO</name>
<dbReference type="RefSeq" id="WP_322473555.1">
    <property type="nucleotide sequence ID" value="NZ_JBHRZG010000013.1"/>
</dbReference>
<evidence type="ECO:0008006" key="4">
    <source>
        <dbReference type="Google" id="ProtNLM"/>
    </source>
</evidence>
<feature type="region of interest" description="Disordered" evidence="1">
    <location>
        <begin position="65"/>
        <end position="85"/>
    </location>
</feature>
<evidence type="ECO:0000313" key="2">
    <source>
        <dbReference type="EMBL" id="MFC3833758.1"/>
    </source>
</evidence>
<accession>A0ABV7ZBQ1</accession>
<sequence>MPVLFIHGVAVREEHDPEWASVRRVTQGLRWPAMLAALRDTVAPVLRPADPDGVDIAPVYWGDLGAHHAPPTPPPAPADRDLPHGDALGETLEARLLSRTPAGAWPDVIRAAWSVARDANLIEVARGLPPAQAWPFLEAAALARTPAMPPIRRPHLPAPLVVQRQRNLSRALLTVRRPITSFVPIFLGDLLVYLDRRGTPGAPGPIVQRVLDALARAHASRLDSGEPLVVLTHSLGGVLLYDVLGAFLPAAPELRDVRVDFWCAAGSQVGPFVELGLMAGGPASPTAGPHLGYFWNVWSESDLLSFPAADMVPGVHDTAFPLGSNVQAGHLAYLQRPAFYRTLAAKVEVHTGRRG</sequence>
<comment type="caution">
    <text evidence="2">The sequence shown here is derived from an EMBL/GenBank/DDBJ whole genome shotgun (WGS) entry which is preliminary data.</text>
</comment>
<proteinExistence type="predicted"/>
<reference evidence="3" key="1">
    <citation type="journal article" date="2019" name="Int. J. Syst. Evol. Microbiol.">
        <title>The Global Catalogue of Microorganisms (GCM) 10K type strain sequencing project: providing services to taxonomists for standard genome sequencing and annotation.</title>
        <authorList>
            <consortium name="The Broad Institute Genomics Platform"/>
            <consortium name="The Broad Institute Genome Sequencing Center for Infectious Disease"/>
            <person name="Wu L."/>
            <person name="Ma J."/>
        </authorList>
    </citation>
    <scope>NUCLEOTIDE SEQUENCE [LARGE SCALE GENOMIC DNA]</scope>
    <source>
        <strain evidence="3">CCTCC AB 2017081</strain>
    </source>
</reference>
<evidence type="ECO:0000313" key="3">
    <source>
        <dbReference type="Proteomes" id="UP001595803"/>
    </source>
</evidence>
<organism evidence="2 3">
    <name type="scientific">Deinococcus rufus</name>
    <dbReference type="NCBI Taxonomy" id="2136097"/>
    <lineage>
        <taxon>Bacteria</taxon>
        <taxon>Thermotogati</taxon>
        <taxon>Deinococcota</taxon>
        <taxon>Deinococci</taxon>
        <taxon>Deinococcales</taxon>
        <taxon>Deinococcaceae</taxon>
        <taxon>Deinococcus</taxon>
    </lineage>
</organism>
<dbReference type="EMBL" id="JBHRZG010000013">
    <property type="protein sequence ID" value="MFC3833758.1"/>
    <property type="molecule type" value="Genomic_DNA"/>
</dbReference>
<dbReference type="Proteomes" id="UP001595803">
    <property type="component" value="Unassembled WGS sequence"/>
</dbReference>
<protein>
    <recommendedName>
        <fullName evidence="4">Alpha/beta hydrolase</fullName>
    </recommendedName>
</protein>
<gene>
    <name evidence="2" type="ORF">ACFOSB_12900</name>
</gene>
<evidence type="ECO:0000256" key="1">
    <source>
        <dbReference type="SAM" id="MobiDB-lite"/>
    </source>
</evidence>